<dbReference type="RefSeq" id="YP_009480693.1">
    <property type="nucleotide sequence ID" value="NC_037665.1"/>
</dbReference>
<dbReference type="KEGG" id="vg:36841152"/>
<proteinExistence type="predicted"/>
<protein>
    <submittedName>
        <fullName evidence="2">Uncharacterized protein</fullName>
    </submittedName>
</protein>
<dbReference type="Pfam" id="PF19207">
    <property type="entry name" value="DUF5879"/>
    <property type="match status" value="1"/>
</dbReference>
<sequence length="384" mass="42106">MSALGDSGDNGGGRANASDGGDDGNGERDSGDAVLSTPDDDNDIDPREQEAIEEARATGVPPFAREAIERREEAHDRSVARSLLEQLIESDEKYVAEHGPRLDPPEPLGPVGTDVPTPTLYDVGLSFADYADLRACLTPDGSAWSVYRTDTDRWVRQRDVGVSGNPWCPATGCPESRCKNCRLILAAIAVDEPTHPARAIPHRWPIGVRWTWTHTQMQDHMIARLRHEPDFMVETSRTRTVEADGRGGVSVTYPGGDTWDGGEGDAWYMHVAERVTDGWADGGGPQLRAHDCVVGLAQARHALARLNFAVRHWRLNVEVHRLQGPCYSDAYVKGGARLRRCRDRLAGWIAAVESLLRNRAFYLGQVAPYEARLIEAASQGVVSV</sequence>
<dbReference type="Proteomes" id="UP000249758">
    <property type="component" value="Segment"/>
</dbReference>
<organism evidence="2">
    <name type="scientific">Pandoravirus macleodensis</name>
    <dbReference type="NCBI Taxonomy" id="2107707"/>
    <lineage>
        <taxon>Viruses</taxon>
        <taxon>Pandoravirus</taxon>
    </lineage>
</organism>
<accession>A0A2U7UE37</accession>
<feature type="region of interest" description="Disordered" evidence="1">
    <location>
        <begin position="1"/>
        <end position="63"/>
    </location>
</feature>
<dbReference type="InterPro" id="IPR043654">
    <property type="entry name" value="DUF5879"/>
</dbReference>
<name>A0A2U7UE37_9VIRU</name>
<gene>
    <name evidence="2" type="ORF">pmac_cds_9</name>
</gene>
<feature type="compositionally biased region" description="Basic and acidic residues" evidence="1">
    <location>
        <begin position="44"/>
        <end position="56"/>
    </location>
</feature>
<evidence type="ECO:0000256" key="1">
    <source>
        <dbReference type="SAM" id="MobiDB-lite"/>
    </source>
</evidence>
<dbReference type="EMBL" id="MG011691">
    <property type="protein sequence ID" value="AVK76697.1"/>
    <property type="molecule type" value="Genomic_DNA"/>
</dbReference>
<dbReference type="GeneID" id="36841152"/>
<evidence type="ECO:0000313" key="2">
    <source>
        <dbReference type="EMBL" id="AVK76697.1"/>
    </source>
</evidence>
<reference evidence="2" key="1">
    <citation type="journal article" date="2018" name="Nat. Commun.">
        <title>Diversity and evolution of the emerging Pandoraviridae family.</title>
        <authorList>
            <person name="Legendre M."/>
            <person name="Fabre E."/>
            <person name="Poirot O."/>
            <person name="Jeudy S."/>
            <person name="Lartigue A."/>
            <person name="Alempic J.M."/>
            <person name="Beucher L."/>
            <person name="Philippe N."/>
            <person name="Bertaux L."/>
            <person name="Christo-Foroux E."/>
            <person name="Labadie K."/>
            <person name="Coute Y."/>
            <person name="Abergel C."/>
            <person name="Claverie J.M."/>
        </authorList>
    </citation>
    <scope>NUCLEOTIDE SEQUENCE [LARGE SCALE GENOMIC DNA]</scope>
    <source>
        <strain evidence="2">Macleodensis</strain>
    </source>
</reference>